<dbReference type="OrthoDB" id="329999at2759"/>
<evidence type="ECO:0000313" key="1">
    <source>
        <dbReference type="EMBL" id="PHJ15223.1"/>
    </source>
</evidence>
<proteinExistence type="predicted"/>
<sequence length="282" mass="32574">KKEDEKDEDEAEKQRLLRASLPKRKKKHYFDWHRLSPETTVLLSSTPSQVELLNQALPFHIANVTLEEHKIAPMSFIDKSLQSRLQANSTYGVKTLRTSVVFMSDQPILLDNSRPARGAICKEGQRAMLVSFESVRREEDGFAYAHLNLHSPSVTSFHRELPGEFQLKALNPFMWSNHFPTENEFMNFRGTAICMKEGSRLQLLKGWPVTVPDYKEGPWKARVKVVRAFVTPSADMKKKNMYLLQATLHVTHQPKDGMFRDQNLDVIPFMGYIKLANRQFEQ</sequence>
<reference evidence="1 2" key="1">
    <citation type="journal article" date="2017" name="Int. J. Parasitol.">
        <title>The genome of the protozoan parasite Cystoisospora suis and a reverse vaccinology approach to identify vaccine candidates.</title>
        <authorList>
            <person name="Palmieri N."/>
            <person name="Shrestha A."/>
            <person name="Ruttkowski B."/>
            <person name="Beck T."/>
            <person name="Vogl C."/>
            <person name="Tomley F."/>
            <person name="Blake D.P."/>
            <person name="Joachim A."/>
        </authorList>
    </citation>
    <scope>NUCLEOTIDE SEQUENCE [LARGE SCALE GENOMIC DNA]</scope>
    <source>
        <strain evidence="1 2">Wien I</strain>
    </source>
</reference>
<comment type="caution">
    <text evidence="1">The sequence shown here is derived from an EMBL/GenBank/DDBJ whole genome shotgun (WGS) entry which is preliminary data.</text>
</comment>
<feature type="non-terminal residue" evidence="1">
    <location>
        <position position="1"/>
    </location>
</feature>
<dbReference type="GeneID" id="94434279"/>
<organism evidence="1 2">
    <name type="scientific">Cystoisospora suis</name>
    <dbReference type="NCBI Taxonomy" id="483139"/>
    <lineage>
        <taxon>Eukaryota</taxon>
        <taxon>Sar</taxon>
        <taxon>Alveolata</taxon>
        <taxon>Apicomplexa</taxon>
        <taxon>Conoidasida</taxon>
        <taxon>Coccidia</taxon>
        <taxon>Eucoccidiorida</taxon>
        <taxon>Eimeriorina</taxon>
        <taxon>Sarcocystidae</taxon>
        <taxon>Cystoisospora</taxon>
    </lineage>
</organism>
<name>A0A2C6KFR7_9APIC</name>
<dbReference type="EMBL" id="MIGC01009056">
    <property type="protein sequence ID" value="PHJ15223.1"/>
    <property type="molecule type" value="Genomic_DNA"/>
</dbReference>
<dbReference type="RefSeq" id="XP_067916957.1">
    <property type="nucleotide sequence ID" value="XM_068071068.1"/>
</dbReference>
<dbReference type="VEuPathDB" id="ToxoDB:CSUI_010967"/>
<protein>
    <submittedName>
        <fullName evidence="1">Chaperone related protein</fullName>
    </submittedName>
</protein>
<dbReference type="AlphaFoldDB" id="A0A2C6KFR7"/>
<dbReference type="Proteomes" id="UP000221165">
    <property type="component" value="Unassembled WGS sequence"/>
</dbReference>
<gene>
    <name evidence="1" type="ORF">CSUI_010967</name>
</gene>
<accession>A0A2C6KFR7</accession>
<evidence type="ECO:0000313" key="2">
    <source>
        <dbReference type="Proteomes" id="UP000221165"/>
    </source>
</evidence>
<keyword evidence="2" id="KW-1185">Reference proteome</keyword>